<dbReference type="InterPro" id="IPR053035">
    <property type="entry name" value="Mitochondrial_GEF_domain"/>
</dbReference>
<dbReference type="PANTHER" id="PTHR46337:SF1">
    <property type="entry name" value="RCC1-LIKE G EXCHANGING FACTOR-LIKE PROTEIN"/>
    <property type="match status" value="1"/>
</dbReference>
<dbReference type="Pfam" id="PF13540">
    <property type="entry name" value="RCC1_2"/>
    <property type="match status" value="2"/>
</dbReference>
<comment type="caution">
    <text evidence="2">The sequence shown here is derived from an EMBL/GenBank/DDBJ whole genome shotgun (WGS) entry which is preliminary data.</text>
</comment>
<dbReference type="Proteomes" id="UP001162164">
    <property type="component" value="Unassembled WGS sequence"/>
</dbReference>
<dbReference type="EMBL" id="JAPWTJ010000071">
    <property type="protein sequence ID" value="KAJ8983527.1"/>
    <property type="molecule type" value="Genomic_DNA"/>
</dbReference>
<evidence type="ECO:0000313" key="2">
    <source>
        <dbReference type="EMBL" id="KAJ8983527.1"/>
    </source>
</evidence>
<feature type="repeat" description="RCC1" evidence="1">
    <location>
        <begin position="174"/>
        <end position="230"/>
    </location>
</feature>
<dbReference type="Gene3D" id="2.130.10.30">
    <property type="entry name" value="Regulator of chromosome condensation 1/beta-lactamase-inhibitor protein II"/>
    <property type="match status" value="2"/>
</dbReference>
<feature type="repeat" description="RCC1" evidence="1">
    <location>
        <begin position="338"/>
        <end position="395"/>
    </location>
</feature>
<dbReference type="Pfam" id="PF00415">
    <property type="entry name" value="RCC1"/>
    <property type="match status" value="2"/>
</dbReference>
<feature type="repeat" description="RCC1" evidence="1">
    <location>
        <begin position="113"/>
        <end position="174"/>
    </location>
</feature>
<evidence type="ECO:0000313" key="3">
    <source>
        <dbReference type="Proteomes" id="UP001162164"/>
    </source>
</evidence>
<name>A0ABQ9K1S6_9CUCU</name>
<dbReference type="InterPro" id="IPR000408">
    <property type="entry name" value="Reg_chr_condens"/>
</dbReference>
<dbReference type="PROSITE" id="PS50012">
    <property type="entry name" value="RCC1_3"/>
    <property type="match status" value="6"/>
</dbReference>
<dbReference type="PANTHER" id="PTHR46337">
    <property type="entry name" value="RCC1-LIKE G EXCHANGING FACTOR-LIKE PROTEIN"/>
    <property type="match status" value="1"/>
</dbReference>
<keyword evidence="3" id="KW-1185">Reference proteome</keyword>
<gene>
    <name evidence="2" type="ORF">NQ317_012018</name>
</gene>
<organism evidence="2 3">
    <name type="scientific">Molorchus minor</name>
    <dbReference type="NCBI Taxonomy" id="1323400"/>
    <lineage>
        <taxon>Eukaryota</taxon>
        <taxon>Metazoa</taxon>
        <taxon>Ecdysozoa</taxon>
        <taxon>Arthropoda</taxon>
        <taxon>Hexapoda</taxon>
        <taxon>Insecta</taxon>
        <taxon>Pterygota</taxon>
        <taxon>Neoptera</taxon>
        <taxon>Endopterygota</taxon>
        <taxon>Coleoptera</taxon>
        <taxon>Polyphaga</taxon>
        <taxon>Cucujiformia</taxon>
        <taxon>Chrysomeloidea</taxon>
        <taxon>Cerambycidae</taxon>
        <taxon>Lamiinae</taxon>
        <taxon>Monochamini</taxon>
        <taxon>Molorchus</taxon>
    </lineage>
</organism>
<evidence type="ECO:0000256" key="1">
    <source>
        <dbReference type="PROSITE-ProRule" id="PRU00235"/>
    </source>
</evidence>
<feature type="repeat" description="RCC1" evidence="1">
    <location>
        <begin position="49"/>
        <end position="109"/>
    </location>
</feature>
<reference evidence="2" key="1">
    <citation type="journal article" date="2023" name="Insect Mol. Biol.">
        <title>Genome sequencing provides insights into the evolution of gene families encoding plant cell wall-degrading enzymes in longhorned beetles.</title>
        <authorList>
            <person name="Shin N.R."/>
            <person name="Okamura Y."/>
            <person name="Kirsch R."/>
            <person name="Pauchet Y."/>
        </authorList>
    </citation>
    <scope>NUCLEOTIDE SEQUENCE</scope>
    <source>
        <strain evidence="2">MMC_N1</strain>
    </source>
</reference>
<feature type="repeat" description="RCC1" evidence="1">
    <location>
        <begin position="284"/>
        <end position="337"/>
    </location>
</feature>
<sequence length="447" mass="49561">MNSFKRIVNTIATKNRRFLSTKKRKYPIQSEDAEKLPVFQYSVSKEGYRRVFAWGNIQTGALGIQYIKRNENPEKVAYIKNPKRIGFGEKFQVKAAACGFGFTIFAINSKTDNKIYGCGINTDSQIGYHEIRHQKPLGLLFSPRPIPLPFLNPEKCEILKVAAGRAHTLILTTEGIFTLGNNAYGQCGRKIIPDENYTMSNYINHIENIDGKRIIDIECGQDHSLALTEDGCVYSCGWGADGQTGLGHFVNAETFSRVKGDIESEKITKLSCRSDFVLALNEKGDIFGWGNIEYSQITLPDGSQQLANPKYINMFQGLGRIKSIASAGSFCVIVNEHGQVYSWGYGLLGTGPEVQQSKIPVLIPETLFGKNDFQPENIVNKVVCGLNYVAAVTSSGDLYTWGRNKSCCLGLGNEKDQYFPLKVAMGGHVQNVFCGIDHTIAICKPFI</sequence>
<dbReference type="InterPro" id="IPR009091">
    <property type="entry name" value="RCC1/BLIP-II"/>
</dbReference>
<accession>A0ABQ9K1S6</accession>
<protein>
    <recommendedName>
        <fullName evidence="4">RCC1-like G exchanging factor-like protein</fullName>
    </recommendedName>
</protein>
<proteinExistence type="predicted"/>
<dbReference type="PRINTS" id="PR00633">
    <property type="entry name" value="RCCNDNSATION"/>
</dbReference>
<feature type="repeat" description="RCC1" evidence="1">
    <location>
        <begin position="396"/>
        <end position="445"/>
    </location>
</feature>
<dbReference type="SUPFAM" id="SSF50985">
    <property type="entry name" value="RCC1/BLIP-II"/>
    <property type="match status" value="1"/>
</dbReference>
<evidence type="ECO:0008006" key="4">
    <source>
        <dbReference type="Google" id="ProtNLM"/>
    </source>
</evidence>